<evidence type="ECO:0000313" key="1">
    <source>
        <dbReference type="EMBL" id="POO02405.1"/>
    </source>
</evidence>
<dbReference type="AlphaFoldDB" id="A0A2P5FXB0"/>
<organism evidence="1 2">
    <name type="scientific">Trema orientale</name>
    <name type="common">Charcoal tree</name>
    <name type="synonym">Celtis orientalis</name>
    <dbReference type="NCBI Taxonomy" id="63057"/>
    <lineage>
        <taxon>Eukaryota</taxon>
        <taxon>Viridiplantae</taxon>
        <taxon>Streptophyta</taxon>
        <taxon>Embryophyta</taxon>
        <taxon>Tracheophyta</taxon>
        <taxon>Spermatophyta</taxon>
        <taxon>Magnoliopsida</taxon>
        <taxon>eudicotyledons</taxon>
        <taxon>Gunneridae</taxon>
        <taxon>Pentapetalae</taxon>
        <taxon>rosids</taxon>
        <taxon>fabids</taxon>
        <taxon>Rosales</taxon>
        <taxon>Cannabaceae</taxon>
        <taxon>Trema</taxon>
    </lineage>
</organism>
<dbReference type="EMBL" id="JXTC01000004">
    <property type="protein sequence ID" value="POO02405.1"/>
    <property type="molecule type" value="Genomic_DNA"/>
</dbReference>
<accession>A0A2P5FXB0</accession>
<reference evidence="2" key="1">
    <citation type="submission" date="2016-06" db="EMBL/GenBank/DDBJ databases">
        <title>Parallel loss of symbiosis genes in relatives of nitrogen-fixing non-legume Parasponia.</title>
        <authorList>
            <person name="Van Velzen R."/>
            <person name="Holmer R."/>
            <person name="Bu F."/>
            <person name="Rutten L."/>
            <person name="Van Zeijl A."/>
            <person name="Liu W."/>
            <person name="Santuari L."/>
            <person name="Cao Q."/>
            <person name="Sharma T."/>
            <person name="Shen D."/>
            <person name="Roswanjaya Y."/>
            <person name="Wardhani T."/>
            <person name="Kalhor M.S."/>
            <person name="Jansen J."/>
            <person name="Van den Hoogen J."/>
            <person name="Gungor B."/>
            <person name="Hartog M."/>
            <person name="Hontelez J."/>
            <person name="Verver J."/>
            <person name="Yang W.-C."/>
            <person name="Schijlen E."/>
            <person name="Repin R."/>
            <person name="Schilthuizen M."/>
            <person name="Schranz E."/>
            <person name="Heidstra R."/>
            <person name="Miyata K."/>
            <person name="Fedorova E."/>
            <person name="Kohlen W."/>
            <person name="Bisseling T."/>
            <person name="Smit S."/>
            <person name="Geurts R."/>
        </authorList>
    </citation>
    <scope>NUCLEOTIDE SEQUENCE [LARGE SCALE GENOMIC DNA]</scope>
    <source>
        <strain evidence="2">cv. RG33-2</strain>
    </source>
</reference>
<sequence>MVLLCEISNGQLEKQSKRKLSTTYIQSHLYPSKTSILGQQGKRVFIFSKEK</sequence>
<dbReference type="InParanoid" id="A0A2P5FXB0"/>
<comment type="caution">
    <text evidence="1">The sequence shown here is derived from an EMBL/GenBank/DDBJ whole genome shotgun (WGS) entry which is preliminary data.</text>
</comment>
<gene>
    <name evidence="1" type="ORF">TorRG33x02_013890</name>
</gene>
<evidence type="ECO:0000313" key="2">
    <source>
        <dbReference type="Proteomes" id="UP000237000"/>
    </source>
</evidence>
<protein>
    <submittedName>
        <fullName evidence="1">Uncharacterized protein</fullName>
    </submittedName>
</protein>
<proteinExistence type="predicted"/>
<dbReference type="Proteomes" id="UP000237000">
    <property type="component" value="Unassembled WGS sequence"/>
</dbReference>
<name>A0A2P5FXB0_TREOI</name>
<keyword evidence="2" id="KW-1185">Reference proteome</keyword>